<organism evidence="2 3">
    <name type="scientific">Canavalia gladiata</name>
    <name type="common">Sword bean</name>
    <name type="synonym">Dolichos gladiatus</name>
    <dbReference type="NCBI Taxonomy" id="3824"/>
    <lineage>
        <taxon>Eukaryota</taxon>
        <taxon>Viridiplantae</taxon>
        <taxon>Streptophyta</taxon>
        <taxon>Embryophyta</taxon>
        <taxon>Tracheophyta</taxon>
        <taxon>Spermatophyta</taxon>
        <taxon>Magnoliopsida</taxon>
        <taxon>eudicotyledons</taxon>
        <taxon>Gunneridae</taxon>
        <taxon>Pentapetalae</taxon>
        <taxon>rosids</taxon>
        <taxon>fabids</taxon>
        <taxon>Fabales</taxon>
        <taxon>Fabaceae</taxon>
        <taxon>Papilionoideae</taxon>
        <taxon>50 kb inversion clade</taxon>
        <taxon>NPAAA clade</taxon>
        <taxon>indigoferoid/millettioid clade</taxon>
        <taxon>Phaseoleae</taxon>
        <taxon>Canavalia</taxon>
    </lineage>
</organism>
<dbReference type="EMBL" id="JAYMYQ010000005">
    <property type="protein sequence ID" value="KAK7330392.1"/>
    <property type="molecule type" value="Genomic_DNA"/>
</dbReference>
<dbReference type="FunFam" id="2.40.160.10:FF:000024">
    <property type="entry name" value="Mitochondrial outer membrane protein porin 1 isoform A"/>
    <property type="match status" value="1"/>
</dbReference>
<accession>A0AAN9QCR8</accession>
<dbReference type="PANTHER" id="PTHR11743:SF35">
    <property type="entry name" value="PORIN_VOLTAGE-DEPENDENT ANION-SELECTIVE CHANNEL PROTEIN"/>
    <property type="match status" value="1"/>
</dbReference>
<comment type="caution">
    <text evidence="2">The sequence shown here is derived from an EMBL/GenBank/DDBJ whole genome shotgun (WGS) entry which is preliminary data.</text>
</comment>
<protein>
    <submittedName>
        <fullName evidence="2">Uncharacterized protein</fullName>
    </submittedName>
</protein>
<dbReference type="AlphaFoldDB" id="A0AAN9QCR8"/>
<proteinExistence type="inferred from homology"/>
<comment type="similarity">
    <text evidence="1">Belongs to the eukaryotic mitochondrial porin (TC 1.B.8.1) family.</text>
</comment>
<name>A0AAN9QCR8_CANGL</name>
<evidence type="ECO:0000313" key="2">
    <source>
        <dbReference type="EMBL" id="KAK7330392.1"/>
    </source>
</evidence>
<dbReference type="CDD" id="cd07306">
    <property type="entry name" value="Porin3_VDAC"/>
    <property type="match status" value="1"/>
</dbReference>
<dbReference type="Gene3D" id="2.40.160.10">
    <property type="entry name" value="Porin"/>
    <property type="match status" value="1"/>
</dbReference>
<dbReference type="GO" id="GO:0005741">
    <property type="term" value="C:mitochondrial outer membrane"/>
    <property type="evidence" value="ECO:0007669"/>
    <property type="project" value="InterPro"/>
</dbReference>
<evidence type="ECO:0000313" key="3">
    <source>
        <dbReference type="Proteomes" id="UP001367508"/>
    </source>
</evidence>
<gene>
    <name evidence="2" type="ORF">VNO77_24586</name>
</gene>
<dbReference type="InterPro" id="IPR027246">
    <property type="entry name" value="Porin_Euk/Tom40"/>
</dbReference>
<dbReference type="GO" id="GO:0008308">
    <property type="term" value="F:voltage-gated monoatomic anion channel activity"/>
    <property type="evidence" value="ECO:0007669"/>
    <property type="project" value="InterPro"/>
</dbReference>
<dbReference type="InterPro" id="IPR023614">
    <property type="entry name" value="Porin_dom_sf"/>
</dbReference>
<dbReference type="PANTHER" id="PTHR11743">
    <property type="entry name" value="VOLTAGE-DEPENDENT ANION-SELECTIVE CHANNEL"/>
    <property type="match status" value="1"/>
</dbReference>
<dbReference type="InterPro" id="IPR001925">
    <property type="entry name" value="Porin_Euk"/>
</dbReference>
<reference evidence="2 3" key="1">
    <citation type="submission" date="2024-01" db="EMBL/GenBank/DDBJ databases">
        <title>The genomes of 5 underutilized Papilionoideae crops provide insights into root nodulation and disease resistanc.</title>
        <authorList>
            <person name="Jiang F."/>
        </authorList>
    </citation>
    <scope>NUCLEOTIDE SEQUENCE [LARGE SCALE GENOMIC DNA]</scope>
    <source>
        <strain evidence="2">LVBAO_FW01</strain>
        <tissue evidence="2">Leaves</tissue>
    </source>
</reference>
<evidence type="ECO:0000256" key="1">
    <source>
        <dbReference type="ARBA" id="ARBA00009624"/>
    </source>
</evidence>
<sequence length="245" mass="26774">MSTCPGLYFDIGKKARDVLQKDYAQLSPIHFHYQIMDYNVDLSCQVEEIVPGFRSLFKCSIPDSGKVELQYMSNYTGLTGCIGLAGNLERGFDPIANFSGLVGTNILSLGANVALDIPSRTISNLNAGLSLNTDFLVASLTMHDSFDTLKASCFHEVNPLSKTAIAAELKHRLSMGETSLTIGAQHALFPQTLVKARFNTESKAGAVIQQGFLERFFISMAGEVEFRNTDNKWLPKIGVSVALKP</sequence>
<dbReference type="Proteomes" id="UP001367508">
    <property type="component" value="Unassembled WGS sequence"/>
</dbReference>
<keyword evidence="3" id="KW-1185">Reference proteome</keyword>
<dbReference type="Pfam" id="PF01459">
    <property type="entry name" value="Porin_3"/>
    <property type="match status" value="1"/>
</dbReference>